<feature type="transmembrane region" description="Helical" evidence="5">
    <location>
        <begin position="268"/>
        <end position="287"/>
    </location>
</feature>
<evidence type="ECO:0000256" key="1">
    <source>
        <dbReference type="ARBA" id="ARBA00004141"/>
    </source>
</evidence>
<feature type="transmembrane region" description="Helical" evidence="5">
    <location>
        <begin position="69"/>
        <end position="92"/>
    </location>
</feature>
<dbReference type="InterPro" id="IPR044880">
    <property type="entry name" value="NCX_ion-bd_dom_sf"/>
</dbReference>
<evidence type="ECO:0000256" key="2">
    <source>
        <dbReference type="ARBA" id="ARBA00022692"/>
    </source>
</evidence>
<proteinExistence type="predicted"/>
<accession>A0A9D9HUQ0</accession>
<feature type="transmembrane region" description="Helical" evidence="5">
    <location>
        <begin position="129"/>
        <end position="149"/>
    </location>
</feature>
<dbReference type="PANTHER" id="PTHR10846">
    <property type="entry name" value="SODIUM/POTASSIUM/CALCIUM EXCHANGER"/>
    <property type="match status" value="1"/>
</dbReference>
<evidence type="ECO:0000256" key="3">
    <source>
        <dbReference type="ARBA" id="ARBA00022989"/>
    </source>
</evidence>
<evidence type="ECO:0000256" key="5">
    <source>
        <dbReference type="SAM" id="Phobius"/>
    </source>
</evidence>
<feature type="domain" description="Sodium/calcium exchanger membrane region" evidence="6">
    <location>
        <begin position="5"/>
        <end position="149"/>
    </location>
</feature>
<protein>
    <submittedName>
        <fullName evidence="7">Calcium/sodium antiporter</fullName>
    </submittedName>
</protein>
<evidence type="ECO:0000313" key="8">
    <source>
        <dbReference type="Proteomes" id="UP000823641"/>
    </source>
</evidence>
<dbReference type="GO" id="GO:0006874">
    <property type="term" value="P:intracellular calcium ion homeostasis"/>
    <property type="evidence" value="ECO:0007669"/>
    <property type="project" value="TreeGrafter"/>
</dbReference>
<keyword evidence="4 5" id="KW-0472">Membrane</keyword>
<keyword evidence="2 5" id="KW-0812">Transmembrane</keyword>
<dbReference type="EMBL" id="JADIMG010000096">
    <property type="protein sequence ID" value="MBO8460679.1"/>
    <property type="molecule type" value="Genomic_DNA"/>
</dbReference>
<feature type="transmembrane region" description="Helical" evidence="5">
    <location>
        <begin position="294"/>
        <end position="312"/>
    </location>
</feature>
<dbReference type="PANTHER" id="PTHR10846:SF8">
    <property type="entry name" value="INNER MEMBRANE PROTEIN YRBG"/>
    <property type="match status" value="1"/>
</dbReference>
<dbReference type="Gene3D" id="1.20.1420.30">
    <property type="entry name" value="NCX, central ion-binding region"/>
    <property type="match status" value="2"/>
</dbReference>
<dbReference type="InterPro" id="IPR004481">
    <property type="entry name" value="K/Na/Ca-exchanger"/>
</dbReference>
<dbReference type="InterPro" id="IPR004837">
    <property type="entry name" value="NaCa_Exmemb"/>
</dbReference>
<feature type="transmembrane region" description="Helical" evidence="5">
    <location>
        <begin position="36"/>
        <end position="57"/>
    </location>
</feature>
<feature type="transmembrane region" description="Helical" evidence="5">
    <location>
        <begin position="169"/>
        <end position="186"/>
    </location>
</feature>
<feature type="domain" description="Sodium/calcium exchanger membrane region" evidence="6">
    <location>
        <begin position="172"/>
        <end position="313"/>
    </location>
</feature>
<dbReference type="GO" id="GO:0008273">
    <property type="term" value="F:calcium, potassium:sodium antiporter activity"/>
    <property type="evidence" value="ECO:0007669"/>
    <property type="project" value="TreeGrafter"/>
</dbReference>
<dbReference type="GO" id="GO:0005262">
    <property type="term" value="F:calcium channel activity"/>
    <property type="evidence" value="ECO:0007669"/>
    <property type="project" value="TreeGrafter"/>
</dbReference>
<reference evidence="7" key="2">
    <citation type="journal article" date="2021" name="PeerJ">
        <title>Extensive microbial diversity within the chicken gut microbiome revealed by metagenomics and culture.</title>
        <authorList>
            <person name="Gilroy R."/>
            <person name="Ravi A."/>
            <person name="Getino M."/>
            <person name="Pursley I."/>
            <person name="Horton D.L."/>
            <person name="Alikhan N.F."/>
            <person name="Baker D."/>
            <person name="Gharbi K."/>
            <person name="Hall N."/>
            <person name="Watson M."/>
            <person name="Adriaenssens E.M."/>
            <person name="Foster-Nyarko E."/>
            <person name="Jarju S."/>
            <person name="Secka A."/>
            <person name="Antonio M."/>
            <person name="Oren A."/>
            <person name="Chaudhuri R.R."/>
            <person name="La Ragione R."/>
            <person name="Hildebrand F."/>
            <person name="Pallen M.J."/>
        </authorList>
    </citation>
    <scope>NUCLEOTIDE SEQUENCE</scope>
    <source>
        <strain evidence="7">G3-3990</strain>
    </source>
</reference>
<feature type="transmembrane region" description="Helical" evidence="5">
    <location>
        <begin position="206"/>
        <end position="230"/>
    </location>
</feature>
<reference evidence="7" key="1">
    <citation type="submission" date="2020-10" db="EMBL/GenBank/DDBJ databases">
        <authorList>
            <person name="Gilroy R."/>
        </authorList>
    </citation>
    <scope>NUCLEOTIDE SEQUENCE</scope>
    <source>
        <strain evidence="7">G3-3990</strain>
    </source>
</reference>
<organism evidence="7 8">
    <name type="scientific">Candidatus Gallipaludibacter merdavium</name>
    <dbReference type="NCBI Taxonomy" id="2840839"/>
    <lineage>
        <taxon>Bacteria</taxon>
        <taxon>Pseudomonadati</taxon>
        <taxon>Bacteroidota</taxon>
        <taxon>Bacteroidia</taxon>
        <taxon>Bacteroidales</taxon>
        <taxon>Candidatus Gallipaludibacter</taxon>
    </lineage>
</organism>
<feature type="transmembrane region" description="Helical" evidence="5">
    <location>
        <begin position="6"/>
        <end position="24"/>
    </location>
</feature>
<dbReference type="AlphaFoldDB" id="A0A9D9HUQ0"/>
<dbReference type="NCBIfam" id="TIGR00367">
    <property type="entry name" value="calcium/sodium antiporter"/>
    <property type="match status" value="1"/>
</dbReference>
<gene>
    <name evidence="7" type="ORF">IAA73_10165</name>
</gene>
<name>A0A9D9HUQ0_9BACT</name>
<dbReference type="Proteomes" id="UP000823641">
    <property type="component" value="Unassembled WGS sequence"/>
</dbReference>
<comment type="caution">
    <text evidence="7">The sequence shown here is derived from an EMBL/GenBank/DDBJ whole genome shotgun (WGS) entry which is preliminary data.</text>
</comment>
<feature type="transmembrane region" description="Helical" evidence="5">
    <location>
        <begin position="242"/>
        <end position="262"/>
    </location>
</feature>
<comment type="subcellular location">
    <subcellularLocation>
        <location evidence="1">Membrane</location>
        <topology evidence="1">Multi-pass membrane protein</topology>
    </subcellularLocation>
</comment>
<dbReference type="GO" id="GO:0005886">
    <property type="term" value="C:plasma membrane"/>
    <property type="evidence" value="ECO:0007669"/>
    <property type="project" value="TreeGrafter"/>
</dbReference>
<evidence type="ECO:0000256" key="4">
    <source>
        <dbReference type="ARBA" id="ARBA00023136"/>
    </source>
</evidence>
<keyword evidence="3 5" id="KW-1133">Transmembrane helix</keyword>
<dbReference type="Pfam" id="PF01699">
    <property type="entry name" value="Na_Ca_ex"/>
    <property type="match status" value="2"/>
</dbReference>
<evidence type="ECO:0000313" key="7">
    <source>
        <dbReference type="EMBL" id="MBO8460679.1"/>
    </source>
</evidence>
<sequence length="314" mass="33044">MAYSSYLLIVVGFVLLMMGANWLVNGASGLAKRFHVPDLVIGLTIVAFGTSAPELVVNLVAACTGSSEIALTNILGSNIINILVILGVAGAICPIASQASSRRFDIPLSAWAGFAVLMLALITPEGGGVNRLGGVFLLVFFGLFMWVMIRKAIKGDGVDEDEEFKAMKAWKAILMVIIGLVALVLGGDLIVDSAKTIATAWGVSEYVIGLTIVALGTSLPELATSAVAAFKGNSDLAIGNVIGSNIFNVFFVLGISSVISPLPAYEGLVIDALMAGGSSLLLLGFVSTNKEHKLMRWQAIVFLLIYAVYLYTRL</sequence>
<evidence type="ECO:0000259" key="6">
    <source>
        <dbReference type="Pfam" id="PF01699"/>
    </source>
</evidence>